<dbReference type="Proteomes" id="UP000449846">
    <property type="component" value="Unassembled WGS sequence"/>
</dbReference>
<dbReference type="GO" id="GO:0005509">
    <property type="term" value="F:calcium ion binding"/>
    <property type="evidence" value="ECO:0007669"/>
    <property type="project" value="InterPro"/>
</dbReference>
<protein>
    <recommendedName>
        <fullName evidence="2">EF-hand domain-containing protein</fullName>
    </recommendedName>
</protein>
<evidence type="ECO:0000313" key="4">
    <source>
        <dbReference type="Proteomes" id="UP000449846"/>
    </source>
</evidence>
<gene>
    <name evidence="3" type="ORF">GL300_10410</name>
</gene>
<evidence type="ECO:0000259" key="2">
    <source>
        <dbReference type="Pfam" id="PF13202"/>
    </source>
</evidence>
<dbReference type="EMBL" id="WMIG01000004">
    <property type="protein sequence ID" value="MTH59628.1"/>
    <property type="molecule type" value="Genomic_DNA"/>
</dbReference>
<organism evidence="3 4">
    <name type="scientific">Paracoccus litorisediminis</name>
    <dbReference type="NCBI Taxonomy" id="2006130"/>
    <lineage>
        <taxon>Bacteria</taxon>
        <taxon>Pseudomonadati</taxon>
        <taxon>Pseudomonadota</taxon>
        <taxon>Alphaproteobacteria</taxon>
        <taxon>Rhodobacterales</taxon>
        <taxon>Paracoccaceae</taxon>
        <taxon>Paracoccus</taxon>
    </lineage>
</organism>
<keyword evidence="4" id="KW-1185">Reference proteome</keyword>
<sequence>MNRTFSAVAIFLLASAPAFAQATAEHLAAMDTNGDKAVDATEFAAFADKVYTTLDVDKNGALSQAEVGSTISAEQFQAVDANKNGSLSKSEFAAASKADFAASDLDKNGKLD</sequence>
<dbReference type="AlphaFoldDB" id="A0A844HKV4"/>
<evidence type="ECO:0000313" key="3">
    <source>
        <dbReference type="EMBL" id="MTH59628.1"/>
    </source>
</evidence>
<accession>A0A844HKV4</accession>
<feature type="signal peptide" evidence="1">
    <location>
        <begin position="1"/>
        <end position="20"/>
    </location>
</feature>
<dbReference type="OrthoDB" id="6053359at2"/>
<dbReference type="PROSITE" id="PS00018">
    <property type="entry name" value="EF_HAND_1"/>
    <property type="match status" value="1"/>
</dbReference>
<dbReference type="Gene3D" id="1.10.238.10">
    <property type="entry name" value="EF-hand"/>
    <property type="match status" value="2"/>
</dbReference>
<dbReference type="Pfam" id="PF13202">
    <property type="entry name" value="EF-hand_5"/>
    <property type="match status" value="1"/>
</dbReference>
<reference evidence="3 4" key="1">
    <citation type="submission" date="2019-11" db="EMBL/GenBank/DDBJ databases">
        <authorList>
            <person name="Dong K."/>
        </authorList>
    </citation>
    <scope>NUCLEOTIDE SEQUENCE [LARGE SCALE GENOMIC DNA]</scope>
    <source>
        <strain evidence="3 4">NBRC 112902</strain>
    </source>
</reference>
<dbReference type="RefSeq" id="WP_155039571.1">
    <property type="nucleotide sequence ID" value="NZ_JBHGCD010000010.1"/>
</dbReference>
<comment type="caution">
    <text evidence="3">The sequence shown here is derived from an EMBL/GenBank/DDBJ whole genome shotgun (WGS) entry which is preliminary data.</text>
</comment>
<name>A0A844HKV4_9RHOB</name>
<dbReference type="SUPFAM" id="SSF47473">
    <property type="entry name" value="EF-hand"/>
    <property type="match status" value="1"/>
</dbReference>
<proteinExistence type="predicted"/>
<evidence type="ECO:0000256" key="1">
    <source>
        <dbReference type="SAM" id="SignalP"/>
    </source>
</evidence>
<feature type="domain" description="EF-hand" evidence="2">
    <location>
        <begin position="75"/>
        <end position="93"/>
    </location>
</feature>
<dbReference type="InterPro" id="IPR018247">
    <property type="entry name" value="EF_Hand_1_Ca_BS"/>
</dbReference>
<keyword evidence="1" id="KW-0732">Signal</keyword>
<dbReference type="InterPro" id="IPR002048">
    <property type="entry name" value="EF_hand_dom"/>
</dbReference>
<dbReference type="InterPro" id="IPR011992">
    <property type="entry name" value="EF-hand-dom_pair"/>
</dbReference>
<feature type="chain" id="PRO_5033062867" description="EF-hand domain-containing protein" evidence="1">
    <location>
        <begin position="21"/>
        <end position="112"/>
    </location>
</feature>